<reference evidence="2" key="1">
    <citation type="submission" date="2018-05" db="EMBL/GenBank/DDBJ databases">
        <authorList>
            <person name="Lanie J.A."/>
            <person name="Ng W.-L."/>
            <person name="Kazmierczak K.M."/>
            <person name="Andrzejewski T.M."/>
            <person name="Davidsen T.M."/>
            <person name="Wayne K.J."/>
            <person name="Tettelin H."/>
            <person name="Glass J.I."/>
            <person name="Rusch D."/>
            <person name="Podicherti R."/>
            <person name="Tsui H.-C.T."/>
            <person name="Winkler M.E."/>
        </authorList>
    </citation>
    <scope>NUCLEOTIDE SEQUENCE</scope>
</reference>
<protein>
    <recommendedName>
        <fullName evidence="1">AB hydrolase-1 domain-containing protein</fullName>
    </recommendedName>
</protein>
<evidence type="ECO:0000313" key="2">
    <source>
        <dbReference type="EMBL" id="SVA30392.1"/>
    </source>
</evidence>
<dbReference type="SUPFAM" id="SSF53474">
    <property type="entry name" value="alpha/beta-Hydrolases"/>
    <property type="match status" value="1"/>
</dbReference>
<dbReference type="InterPro" id="IPR000073">
    <property type="entry name" value="AB_hydrolase_1"/>
</dbReference>
<evidence type="ECO:0000259" key="1">
    <source>
        <dbReference type="Pfam" id="PF00561"/>
    </source>
</evidence>
<feature type="domain" description="AB hydrolase-1" evidence="1">
    <location>
        <begin position="21"/>
        <end position="239"/>
    </location>
</feature>
<dbReference type="Gene3D" id="3.40.50.1820">
    <property type="entry name" value="alpha/beta hydrolase"/>
    <property type="match status" value="1"/>
</dbReference>
<name>A0A381UQF4_9ZZZZ</name>
<dbReference type="EMBL" id="UINC01006918">
    <property type="protein sequence ID" value="SVA30392.1"/>
    <property type="molecule type" value="Genomic_DNA"/>
</dbReference>
<accession>A0A381UQF4</accession>
<dbReference type="Pfam" id="PF00561">
    <property type="entry name" value="Abhydrolase_1"/>
    <property type="match status" value="1"/>
</dbReference>
<proteinExistence type="predicted"/>
<dbReference type="PRINTS" id="PR00111">
    <property type="entry name" value="ABHYDROLASE"/>
</dbReference>
<sequence length="255" mass="29051">MQERKHIEKGGYKYLTSGIGKPIIILHGLMGGLGNFEGFISYFPKFGYQIFMPELPVYTASIIDTNVKYFAKFINNFIKFLKLNHVILVGNSLGGHVGLLHAKLFPEYTKALVLTGSSGLYENAMGDTYPKRGNYEFIKKKTQDVFYSSKIATKEIVDEIFEVVNDRKKVIKILAMAKSAIRHNMAKDLPKIKVSTILIWGENDIVTPPEVANEFNKLLPNSKLFWIKKCGHAPMMEHPKEFNNIVEKWLAEKNF</sequence>
<gene>
    <name evidence="2" type="ORF">METZ01_LOCUS83246</name>
</gene>
<organism evidence="2">
    <name type="scientific">marine metagenome</name>
    <dbReference type="NCBI Taxonomy" id="408172"/>
    <lineage>
        <taxon>unclassified sequences</taxon>
        <taxon>metagenomes</taxon>
        <taxon>ecological metagenomes</taxon>
    </lineage>
</organism>
<dbReference type="InterPro" id="IPR029058">
    <property type="entry name" value="AB_hydrolase_fold"/>
</dbReference>
<dbReference type="AlphaFoldDB" id="A0A381UQF4"/>
<dbReference type="PANTHER" id="PTHR46438">
    <property type="entry name" value="ALPHA/BETA-HYDROLASES SUPERFAMILY PROTEIN"/>
    <property type="match status" value="1"/>
</dbReference>